<evidence type="ECO:0000256" key="1">
    <source>
        <dbReference type="SAM" id="Phobius"/>
    </source>
</evidence>
<name>A0A191WD96_9MICO</name>
<accession>A0A191WD96</accession>
<dbReference type="OrthoDB" id="5116324at2"/>
<evidence type="ECO:0000313" key="3">
    <source>
        <dbReference type="Proteomes" id="UP000078437"/>
    </source>
</evidence>
<dbReference type="STRING" id="453304.ATC03_05335"/>
<proteinExistence type="predicted"/>
<dbReference type="Proteomes" id="UP000078437">
    <property type="component" value="Chromosome"/>
</dbReference>
<organism evidence="2 3">
    <name type="scientific">Agromyces aureus</name>
    <dbReference type="NCBI Taxonomy" id="453304"/>
    <lineage>
        <taxon>Bacteria</taxon>
        <taxon>Bacillati</taxon>
        <taxon>Actinomycetota</taxon>
        <taxon>Actinomycetes</taxon>
        <taxon>Micrococcales</taxon>
        <taxon>Microbacteriaceae</taxon>
        <taxon>Agromyces</taxon>
    </lineage>
</organism>
<protein>
    <recommendedName>
        <fullName evidence="4">PH domain-containing protein</fullName>
    </recommendedName>
</protein>
<reference evidence="2 3" key="1">
    <citation type="journal article" date="2016" name="Int. J. Syst. Evol. Microbiol.">
        <title>Agromyces aureus sp. nov., isolated from the rhizosphere of Salix caprea L. grown in a heavy-metal-contaminated soil.</title>
        <authorList>
            <person name="Corretto E."/>
            <person name="Antonielli L."/>
            <person name="Sessitsch A."/>
            <person name="Compant S."/>
            <person name="Gorfer M."/>
            <person name="Kuffner M."/>
            <person name="Brader G."/>
        </authorList>
    </citation>
    <scope>NUCLEOTIDE SEQUENCE [LARGE SCALE GENOMIC DNA]</scope>
    <source>
        <strain evidence="2 3">AR33</strain>
    </source>
</reference>
<gene>
    <name evidence="2" type="ORF">ATC03_05335</name>
</gene>
<keyword evidence="3" id="KW-1185">Reference proteome</keyword>
<dbReference type="RefSeq" id="WP_067874055.1">
    <property type="nucleotide sequence ID" value="NZ_CP013979.1"/>
</dbReference>
<dbReference type="EMBL" id="CP013979">
    <property type="protein sequence ID" value="ANJ26231.1"/>
    <property type="molecule type" value="Genomic_DNA"/>
</dbReference>
<dbReference type="KEGG" id="agy:ATC03_05335"/>
<dbReference type="AlphaFoldDB" id="A0A191WD96"/>
<keyword evidence="1" id="KW-0812">Transmembrane</keyword>
<feature type="transmembrane region" description="Helical" evidence="1">
    <location>
        <begin position="12"/>
        <end position="32"/>
    </location>
</feature>
<reference evidence="3" key="2">
    <citation type="submission" date="2016-01" db="EMBL/GenBank/DDBJ databases">
        <title>Complete genome sequence of Agromyces aureus AR33T and comparison with related organisms.</title>
        <authorList>
            <person name="Corretto E."/>
            <person name="Antonielli L."/>
            <person name="Sessitsch A."/>
            <person name="Brader G."/>
        </authorList>
    </citation>
    <scope>NUCLEOTIDE SEQUENCE [LARGE SCALE GENOMIC DNA]</scope>
    <source>
        <strain evidence="3">AR33</strain>
    </source>
</reference>
<keyword evidence="1" id="KW-0472">Membrane</keyword>
<feature type="transmembrane region" description="Helical" evidence="1">
    <location>
        <begin position="38"/>
        <end position="60"/>
    </location>
</feature>
<keyword evidence="1" id="KW-1133">Transmembrane helix</keyword>
<evidence type="ECO:0008006" key="4">
    <source>
        <dbReference type="Google" id="ProtNLM"/>
    </source>
</evidence>
<evidence type="ECO:0000313" key="2">
    <source>
        <dbReference type="EMBL" id="ANJ26231.1"/>
    </source>
</evidence>
<sequence>MHTLRPRRTLGRNIGFSIAALVLPILATQLWVLDPTGAWAVVAWAGAVIAALLVFAWIAYQRTQATVSRYGIVERGFFGGTYTIRASDIATVLRVQLYRGSSLDTTQELFVVNRAGRGVFRMRGRFWNTSTMDRVAKILDVEETVRTEPVTLAELRETDPNLLYWFERRSLTR</sequence>